<sequence length="101" mass="11703">MARKALIEKEKKRQKLVDLKADKRAALKKIVKDLYTPIEEKIKAQEALNKLPKNSSPIRLRNRCSITGRARGYLRKFRLSRITFREMAHKGLIPGVTTSSW</sequence>
<dbReference type="GO" id="GO:0005737">
    <property type="term" value="C:cytoplasm"/>
    <property type="evidence" value="ECO:0007669"/>
    <property type="project" value="UniProtKB-ARBA"/>
</dbReference>
<dbReference type="GO" id="GO:0015935">
    <property type="term" value="C:small ribosomal subunit"/>
    <property type="evidence" value="ECO:0007669"/>
    <property type="project" value="TreeGrafter"/>
</dbReference>
<dbReference type="EMBL" id="NVUK01000003">
    <property type="protein sequence ID" value="PCI78582.1"/>
    <property type="molecule type" value="Genomic_DNA"/>
</dbReference>
<evidence type="ECO:0000256" key="3">
    <source>
        <dbReference type="ARBA" id="ARBA00022980"/>
    </source>
</evidence>
<dbReference type="AlphaFoldDB" id="A0A2A4X7D3"/>
<dbReference type="InterPro" id="IPR018271">
    <property type="entry name" value="Ribosomal_uS14_CS"/>
</dbReference>
<keyword evidence="3 7" id="KW-0689">Ribosomal protein</keyword>
<comment type="function">
    <text evidence="1 7">Binds 16S rRNA, required for the assembly of 30S particles and may also be responsible for determining the conformation of the 16S rRNA at the A site.</text>
</comment>
<evidence type="ECO:0000313" key="10">
    <source>
        <dbReference type="Proteomes" id="UP000218775"/>
    </source>
</evidence>
<evidence type="ECO:0000256" key="8">
    <source>
        <dbReference type="SAM" id="Coils"/>
    </source>
</evidence>
<reference evidence="10" key="1">
    <citation type="submission" date="2017-08" db="EMBL/GenBank/DDBJ databases">
        <title>A dynamic microbial community with high functional redundancy inhabits the cold, oxic subseafloor aquifer.</title>
        <authorList>
            <person name="Tully B.J."/>
            <person name="Wheat C.G."/>
            <person name="Glazer B.T."/>
            <person name="Huber J.A."/>
        </authorList>
    </citation>
    <scope>NUCLEOTIDE SEQUENCE [LARGE SCALE GENOMIC DNA]</scope>
</reference>
<comment type="caution">
    <text evidence="9">The sequence shown here is derived from an EMBL/GenBank/DDBJ whole genome shotgun (WGS) entry which is preliminary data.</text>
</comment>
<dbReference type="FunFam" id="1.10.287.1480:FF:000001">
    <property type="entry name" value="30S ribosomal protein S14"/>
    <property type="match status" value="1"/>
</dbReference>
<keyword evidence="7" id="KW-0699">rRNA-binding</keyword>
<dbReference type="HAMAP" id="MF_00537">
    <property type="entry name" value="Ribosomal_uS14_1"/>
    <property type="match status" value="1"/>
</dbReference>
<dbReference type="Proteomes" id="UP000218775">
    <property type="component" value="Unassembled WGS sequence"/>
</dbReference>
<dbReference type="PANTHER" id="PTHR19836">
    <property type="entry name" value="30S RIBOSOMAL PROTEIN S14"/>
    <property type="match status" value="1"/>
</dbReference>
<evidence type="ECO:0000313" key="9">
    <source>
        <dbReference type="EMBL" id="PCI78582.1"/>
    </source>
</evidence>
<protein>
    <recommendedName>
        <fullName evidence="5 7">Small ribosomal subunit protein uS14</fullName>
    </recommendedName>
</protein>
<evidence type="ECO:0000256" key="4">
    <source>
        <dbReference type="ARBA" id="ARBA00023274"/>
    </source>
</evidence>
<evidence type="ECO:0000256" key="1">
    <source>
        <dbReference type="ARBA" id="ARBA00003686"/>
    </source>
</evidence>
<evidence type="ECO:0000256" key="5">
    <source>
        <dbReference type="ARBA" id="ARBA00035167"/>
    </source>
</evidence>
<proteinExistence type="inferred from homology"/>
<name>A0A2A4X7D3_UNCAE</name>
<dbReference type="GO" id="GO:0006412">
    <property type="term" value="P:translation"/>
    <property type="evidence" value="ECO:0007669"/>
    <property type="project" value="UniProtKB-UniRule"/>
</dbReference>
<dbReference type="GO" id="GO:0003735">
    <property type="term" value="F:structural constituent of ribosome"/>
    <property type="evidence" value="ECO:0007669"/>
    <property type="project" value="InterPro"/>
</dbReference>
<accession>A0A2A4X7D3</accession>
<dbReference type="PANTHER" id="PTHR19836:SF19">
    <property type="entry name" value="SMALL RIBOSOMAL SUBUNIT PROTEIN US14M"/>
    <property type="match status" value="1"/>
</dbReference>
<evidence type="ECO:0000256" key="6">
    <source>
        <dbReference type="ARBA" id="ARBA00047110"/>
    </source>
</evidence>
<evidence type="ECO:0000256" key="7">
    <source>
        <dbReference type="HAMAP-Rule" id="MF_00537"/>
    </source>
</evidence>
<organism evidence="9 10">
    <name type="scientific">Aerophobetes bacterium</name>
    <dbReference type="NCBI Taxonomy" id="2030807"/>
    <lineage>
        <taxon>Bacteria</taxon>
        <taxon>Candidatus Aerophobota</taxon>
    </lineage>
</organism>
<keyword evidence="7" id="KW-0694">RNA-binding</keyword>
<dbReference type="SUPFAM" id="SSF57716">
    <property type="entry name" value="Glucocorticoid receptor-like (DNA-binding domain)"/>
    <property type="match status" value="1"/>
</dbReference>
<comment type="subunit">
    <text evidence="6 7">Part of the 30S ribosomal subunit. Contacts proteins S3 and S10.</text>
</comment>
<dbReference type="Pfam" id="PF00253">
    <property type="entry name" value="Ribosomal_S14"/>
    <property type="match status" value="1"/>
</dbReference>
<evidence type="ECO:0000256" key="2">
    <source>
        <dbReference type="ARBA" id="ARBA00009083"/>
    </source>
</evidence>
<keyword evidence="8" id="KW-0175">Coiled coil</keyword>
<dbReference type="PROSITE" id="PS00527">
    <property type="entry name" value="RIBOSOMAL_S14"/>
    <property type="match status" value="1"/>
</dbReference>
<dbReference type="NCBIfam" id="NF006477">
    <property type="entry name" value="PRK08881.1"/>
    <property type="match status" value="1"/>
</dbReference>
<dbReference type="InterPro" id="IPR023036">
    <property type="entry name" value="Ribosomal_uS14_bac/plastid"/>
</dbReference>
<comment type="similarity">
    <text evidence="2 7">Belongs to the universal ribosomal protein uS14 family.</text>
</comment>
<feature type="coiled-coil region" evidence="8">
    <location>
        <begin position="2"/>
        <end position="29"/>
    </location>
</feature>
<dbReference type="GO" id="GO:0019843">
    <property type="term" value="F:rRNA binding"/>
    <property type="evidence" value="ECO:0007669"/>
    <property type="project" value="UniProtKB-UniRule"/>
</dbReference>
<dbReference type="InterPro" id="IPR001209">
    <property type="entry name" value="Ribosomal_uS14"/>
</dbReference>
<gene>
    <name evidence="7" type="primary">rpsN</name>
    <name evidence="9" type="ORF">COB21_00395</name>
</gene>
<dbReference type="Gene3D" id="1.10.287.1480">
    <property type="match status" value="1"/>
</dbReference>
<keyword evidence="4 7" id="KW-0687">Ribonucleoprotein</keyword>